<keyword evidence="2" id="KW-0732">Signal</keyword>
<dbReference type="GO" id="GO:0005742">
    <property type="term" value="C:mitochondrial outer membrane translocase complex"/>
    <property type="evidence" value="ECO:0007669"/>
    <property type="project" value="InterPro"/>
</dbReference>
<protein>
    <submittedName>
        <fullName evidence="3">Uncharacterized protein</fullName>
    </submittedName>
</protein>
<feature type="chain" id="PRO_5002953335" evidence="2">
    <location>
        <begin position="28"/>
        <end position="129"/>
    </location>
</feature>
<gene>
    <name evidence="3" type="ORF">CTRG_02379</name>
</gene>
<dbReference type="AlphaFoldDB" id="C5MA67"/>
<feature type="region of interest" description="Disordered" evidence="1">
    <location>
        <begin position="27"/>
        <end position="53"/>
    </location>
</feature>
<evidence type="ECO:0000256" key="1">
    <source>
        <dbReference type="SAM" id="MobiDB-lite"/>
    </source>
</evidence>
<proteinExistence type="predicted"/>
<evidence type="ECO:0000313" key="3">
    <source>
        <dbReference type="EMBL" id="EER33562.1"/>
    </source>
</evidence>
<dbReference type="HOGENOM" id="CLU_160123_0_0_1"/>
<dbReference type="Proteomes" id="UP000002037">
    <property type="component" value="Unassembled WGS sequence"/>
</dbReference>
<reference evidence="3 4" key="1">
    <citation type="journal article" date="2009" name="Nature">
        <title>Evolution of pathogenicity and sexual reproduction in eight Candida genomes.</title>
        <authorList>
            <person name="Butler G."/>
            <person name="Rasmussen M.D."/>
            <person name="Lin M.F."/>
            <person name="Santos M.A."/>
            <person name="Sakthikumar S."/>
            <person name="Munro C.A."/>
            <person name="Rheinbay E."/>
            <person name="Grabherr M."/>
            <person name="Forche A."/>
            <person name="Reedy J.L."/>
            <person name="Agrafioti I."/>
            <person name="Arnaud M.B."/>
            <person name="Bates S."/>
            <person name="Brown A.J."/>
            <person name="Brunke S."/>
            <person name="Costanzo M.C."/>
            <person name="Fitzpatrick D.A."/>
            <person name="de Groot P.W."/>
            <person name="Harris D."/>
            <person name="Hoyer L.L."/>
            <person name="Hube B."/>
            <person name="Klis F.M."/>
            <person name="Kodira C."/>
            <person name="Lennard N."/>
            <person name="Logue M.E."/>
            <person name="Martin R."/>
            <person name="Neiman A.M."/>
            <person name="Nikolaou E."/>
            <person name="Quail M.A."/>
            <person name="Quinn J."/>
            <person name="Santos M.C."/>
            <person name="Schmitzberger F.F."/>
            <person name="Sherlock G."/>
            <person name="Shah P."/>
            <person name="Silverstein K.A."/>
            <person name="Skrzypek M.S."/>
            <person name="Soll D."/>
            <person name="Staggs R."/>
            <person name="Stansfield I."/>
            <person name="Stumpf M.P."/>
            <person name="Sudbery P.E."/>
            <person name="Srikantha T."/>
            <person name="Zeng Q."/>
            <person name="Berman J."/>
            <person name="Berriman M."/>
            <person name="Heitman J."/>
            <person name="Gow N.A."/>
            <person name="Lorenz M.C."/>
            <person name="Birren B.W."/>
            <person name="Kellis M."/>
            <person name="Cuomo C.A."/>
        </authorList>
    </citation>
    <scope>NUCLEOTIDE SEQUENCE [LARGE SCALE GENOMIC DNA]</scope>
    <source>
        <strain evidence="4">ATCC MYA-3404 / T1</strain>
    </source>
</reference>
<dbReference type="VEuPathDB" id="FungiDB:CTRG_02379"/>
<organism evidence="3 4">
    <name type="scientific">Candida tropicalis (strain ATCC MYA-3404 / T1)</name>
    <name type="common">Yeast</name>
    <dbReference type="NCBI Taxonomy" id="294747"/>
    <lineage>
        <taxon>Eukaryota</taxon>
        <taxon>Fungi</taxon>
        <taxon>Dikarya</taxon>
        <taxon>Ascomycota</taxon>
        <taxon>Saccharomycotina</taxon>
        <taxon>Pichiomycetes</taxon>
        <taxon>Debaryomycetaceae</taxon>
        <taxon>Candida/Lodderomyces clade</taxon>
        <taxon>Candida</taxon>
    </lineage>
</organism>
<dbReference type="eggNOG" id="ENOG502SGT4">
    <property type="taxonomic scope" value="Eukaryota"/>
</dbReference>
<evidence type="ECO:0000313" key="4">
    <source>
        <dbReference type="Proteomes" id="UP000002037"/>
    </source>
</evidence>
<feature type="compositionally biased region" description="Basic residues" evidence="1">
    <location>
        <begin position="31"/>
        <end position="45"/>
    </location>
</feature>
<dbReference type="STRING" id="294747.C5MA67"/>
<evidence type="ECO:0000256" key="2">
    <source>
        <dbReference type="SAM" id="SignalP"/>
    </source>
</evidence>
<feature type="signal peptide" evidence="2">
    <location>
        <begin position="1"/>
        <end position="27"/>
    </location>
</feature>
<dbReference type="KEGG" id="ctp:CTRG_02379"/>
<dbReference type="Pfam" id="PF17112">
    <property type="entry name" value="Tom6"/>
    <property type="match status" value="1"/>
</dbReference>
<dbReference type="GO" id="GO:0030150">
    <property type="term" value="P:protein import into mitochondrial matrix"/>
    <property type="evidence" value="ECO:0007669"/>
    <property type="project" value="InterPro"/>
</dbReference>
<dbReference type="RefSeq" id="XP_002548083.1">
    <property type="nucleotide sequence ID" value="XM_002548037.1"/>
</dbReference>
<dbReference type="OrthoDB" id="3991365at2759"/>
<name>C5MA67_CANTT</name>
<dbReference type="EMBL" id="GG692397">
    <property type="protein sequence ID" value="EER33562.1"/>
    <property type="molecule type" value="Genomic_DNA"/>
</dbReference>
<keyword evidence="4" id="KW-1185">Reference proteome</keyword>
<dbReference type="GeneID" id="8301669"/>
<sequence length="129" mass="14549">MEKRSDPIFFFSFFLFCCSSSLSDCRGDLPKKKKKKKENKKLKVKKANESHEKFSTKRELLALNSIANTQTISINMSGRFPPQGAKEEPSTFEQIKKSPAFIVGTQAVLFGLGVLFIQSPLMDMLVPQL</sequence>
<dbReference type="InterPro" id="IPR020266">
    <property type="entry name" value="Tom6"/>
</dbReference>
<accession>C5MA67</accession>